<reference evidence="1" key="2">
    <citation type="journal article" date="2015" name="Data Brief">
        <title>Shoot transcriptome of the giant reed, Arundo donax.</title>
        <authorList>
            <person name="Barrero R.A."/>
            <person name="Guerrero F.D."/>
            <person name="Moolhuijzen P."/>
            <person name="Goolsby J.A."/>
            <person name="Tidwell J."/>
            <person name="Bellgard S.E."/>
            <person name="Bellgard M.I."/>
        </authorList>
    </citation>
    <scope>NUCLEOTIDE SEQUENCE</scope>
    <source>
        <tissue evidence="1">Shoot tissue taken approximately 20 cm above the soil surface</tissue>
    </source>
</reference>
<organism evidence="1">
    <name type="scientific">Arundo donax</name>
    <name type="common">Giant reed</name>
    <name type="synonym">Donax arundinaceus</name>
    <dbReference type="NCBI Taxonomy" id="35708"/>
    <lineage>
        <taxon>Eukaryota</taxon>
        <taxon>Viridiplantae</taxon>
        <taxon>Streptophyta</taxon>
        <taxon>Embryophyta</taxon>
        <taxon>Tracheophyta</taxon>
        <taxon>Spermatophyta</taxon>
        <taxon>Magnoliopsida</taxon>
        <taxon>Liliopsida</taxon>
        <taxon>Poales</taxon>
        <taxon>Poaceae</taxon>
        <taxon>PACMAD clade</taxon>
        <taxon>Arundinoideae</taxon>
        <taxon>Arundineae</taxon>
        <taxon>Arundo</taxon>
    </lineage>
</organism>
<dbReference type="AlphaFoldDB" id="A0A0A9SV15"/>
<dbReference type="EMBL" id="GBRH01235287">
    <property type="protein sequence ID" value="JAD62608.1"/>
    <property type="molecule type" value="Transcribed_RNA"/>
</dbReference>
<reference evidence="1" key="1">
    <citation type="submission" date="2014-09" db="EMBL/GenBank/DDBJ databases">
        <authorList>
            <person name="Magalhaes I.L.F."/>
            <person name="Oliveira U."/>
            <person name="Santos F.R."/>
            <person name="Vidigal T.H.D.A."/>
            <person name="Brescovit A.D."/>
            <person name="Santos A.J."/>
        </authorList>
    </citation>
    <scope>NUCLEOTIDE SEQUENCE</scope>
    <source>
        <tissue evidence="1">Shoot tissue taken approximately 20 cm above the soil surface</tissue>
    </source>
</reference>
<proteinExistence type="predicted"/>
<accession>A0A0A9SV15</accession>
<name>A0A0A9SV15_ARUDO</name>
<evidence type="ECO:0000313" key="1">
    <source>
        <dbReference type="EMBL" id="JAD62608.1"/>
    </source>
</evidence>
<protein>
    <submittedName>
        <fullName evidence="1">Uncharacterized protein</fullName>
    </submittedName>
</protein>
<sequence>MTRGITKHVTCRLLESIPIYCFRWQKDHSVQLFRMQDTRFSSPYFPEKLSESFNSQCSVSQILKR</sequence>